<dbReference type="Gene3D" id="3.40.50.300">
    <property type="entry name" value="P-loop containing nucleotide triphosphate hydrolases"/>
    <property type="match status" value="1"/>
</dbReference>
<proteinExistence type="inferred from homology"/>
<organism evidence="10 11">
    <name type="scientific">Cellulomonas edaphi</name>
    <dbReference type="NCBI Taxonomy" id="3053468"/>
    <lineage>
        <taxon>Bacteria</taxon>
        <taxon>Bacillati</taxon>
        <taxon>Actinomycetota</taxon>
        <taxon>Actinomycetes</taxon>
        <taxon>Micrococcales</taxon>
        <taxon>Cellulomonadaceae</taxon>
        <taxon>Cellulomonas</taxon>
    </lineage>
</organism>
<dbReference type="SUPFAM" id="SSF52540">
    <property type="entry name" value="P-loop containing nucleoside triphosphate hydrolases"/>
    <property type="match status" value="1"/>
</dbReference>
<comment type="pathway">
    <text evidence="1">Carbohydrate acid metabolism.</text>
</comment>
<evidence type="ECO:0000256" key="9">
    <source>
        <dbReference type="RuleBase" id="RU363066"/>
    </source>
</evidence>
<evidence type="ECO:0000256" key="1">
    <source>
        <dbReference type="ARBA" id="ARBA00004761"/>
    </source>
</evidence>
<comment type="catalytic activity">
    <reaction evidence="8 9">
        <text>D-gluconate + ATP = 6-phospho-D-gluconate + ADP + H(+)</text>
        <dbReference type="Rhea" id="RHEA:19433"/>
        <dbReference type="ChEBI" id="CHEBI:15378"/>
        <dbReference type="ChEBI" id="CHEBI:18391"/>
        <dbReference type="ChEBI" id="CHEBI:30616"/>
        <dbReference type="ChEBI" id="CHEBI:58759"/>
        <dbReference type="ChEBI" id="CHEBI:456216"/>
        <dbReference type="EC" id="2.7.1.12"/>
    </reaction>
</comment>
<dbReference type="PANTHER" id="PTHR43442">
    <property type="entry name" value="GLUCONOKINASE-RELATED"/>
    <property type="match status" value="1"/>
</dbReference>
<keyword evidence="11" id="KW-1185">Reference proteome</keyword>
<evidence type="ECO:0000256" key="6">
    <source>
        <dbReference type="ARBA" id="ARBA00022777"/>
    </source>
</evidence>
<dbReference type="Proteomes" id="UP001321453">
    <property type="component" value="Unassembled WGS sequence"/>
</dbReference>
<dbReference type="GO" id="GO:0046316">
    <property type="term" value="F:gluconokinase activity"/>
    <property type="evidence" value="ECO:0007669"/>
    <property type="project" value="UniProtKB-EC"/>
</dbReference>
<reference evidence="10 11" key="1">
    <citation type="submission" date="2023-06" db="EMBL/GenBank/DDBJ databases">
        <title>Cellulomonas sp. MW9 Whole genome sequence.</title>
        <authorList>
            <person name="Park S."/>
        </authorList>
    </citation>
    <scope>NUCLEOTIDE SEQUENCE [LARGE SCALE GENOMIC DNA]</scope>
    <source>
        <strain evidence="10 11">MW9</strain>
    </source>
</reference>
<keyword evidence="5 9" id="KW-0547">Nucleotide-binding</keyword>
<evidence type="ECO:0000256" key="4">
    <source>
        <dbReference type="ARBA" id="ARBA00022679"/>
    </source>
</evidence>
<dbReference type="PANTHER" id="PTHR43442:SF3">
    <property type="entry name" value="GLUCONOKINASE-RELATED"/>
    <property type="match status" value="1"/>
</dbReference>
<evidence type="ECO:0000313" key="11">
    <source>
        <dbReference type="Proteomes" id="UP001321453"/>
    </source>
</evidence>
<comment type="similarity">
    <text evidence="2 9">Belongs to the gluconokinase GntK/GntV family.</text>
</comment>
<sequence length="175" mass="19332">MSESVHIVVMGVAGSGKTTVARILAERLDRPYAEADEFHPPENIAKMSSGAALTDEDRWPWLRAIRDWLTERSRAGESAVVTCSALKVAYRDLLREAEGRVRFLHLQAPAPLLEERMEHRTGHFMPTSLLASQLDTLEPLTDAEDGVTISVETPPEDVADRAVAALHLTPTKEHS</sequence>
<evidence type="ECO:0000256" key="7">
    <source>
        <dbReference type="ARBA" id="ARBA00022840"/>
    </source>
</evidence>
<accession>A0ABT7S618</accession>
<keyword evidence="4 9" id="KW-0808">Transferase</keyword>
<keyword evidence="6 9" id="KW-0418">Kinase</keyword>
<dbReference type="NCBIfam" id="TIGR01313">
    <property type="entry name" value="therm_gnt_kin"/>
    <property type="match status" value="1"/>
</dbReference>
<gene>
    <name evidence="10" type="ORF">QRT05_06925</name>
</gene>
<protein>
    <recommendedName>
        <fullName evidence="3 9">Gluconokinase</fullName>
        <ecNumber evidence="3 9">2.7.1.12</ecNumber>
    </recommendedName>
</protein>
<dbReference type="EMBL" id="JAUCGR010000002">
    <property type="protein sequence ID" value="MDM7831062.1"/>
    <property type="molecule type" value="Genomic_DNA"/>
</dbReference>
<evidence type="ECO:0000256" key="5">
    <source>
        <dbReference type="ARBA" id="ARBA00022741"/>
    </source>
</evidence>
<keyword evidence="7 9" id="KW-0067">ATP-binding</keyword>
<name>A0ABT7S618_9CELL</name>
<evidence type="ECO:0000256" key="3">
    <source>
        <dbReference type="ARBA" id="ARBA00012054"/>
    </source>
</evidence>
<dbReference type="InterPro" id="IPR006001">
    <property type="entry name" value="Therm_gnt_kin"/>
</dbReference>
<dbReference type="EC" id="2.7.1.12" evidence="3 9"/>
<evidence type="ECO:0000256" key="2">
    <source>
        <dbReference type="ARBA" id="ARBA00008420"/>
    </source>
</evidence>
<evidence type="ECO:0000256" key="8">
    <source>
        <dbReference type="ARBA" id="ARBA00048090"/>
    </source>
</evidence>
<comment type="caution">
    <text evidence="10">The sequence shown here is derived from an EMBL/GenBank/DDBJ whole genome shotgun (WGS) entry which is preliminary data.</text>
</comment>
<dbReference type="InterPro" id="IPR027417">
    <property type="entry name" value="P-loop_NTPase"/>
</dbReference>
<dbReference type="RefSeq" id="WP_289446311.1">
    <property type="nucleotide sequence ID" value="NZ_JAUCGR010000002.1"/>
</dbReference>
<dbReference type="Pfam" id="PF13671">
    <property type="entry name" value="AAA_33"/>
    <property type="match status" value="1"/>
</dbReference>
<dbReference type="CDD" id="cd02021">
    <property type="entry name" value="GntK"/>
    <property type="match status" value="1"/>
</dbReference>
<evidence type="ECO:0000313" key="10">
    <source>
        <dbReference type="EMBL" id="MDM7831062.1"/>
    </source>
</evidence>